<sequence>MRRKCQYVFDDDYDDDRKTHCCDNREKNKCVEDWSSFPSKELCPIRMIIENDDSDKFDSFLRKSKIVYCEDDEMLKYGSFEICPYGLLGKMCHHHAVKCATMLLSRRRKVGRLMKLNIVNCYGSYPIHDAAISLSASMVKLFLDRGASLDARSLDAARISPLEYAVERFSCDSNLIHWSPKKSVFKLIITLCLPQMKEAIETIDLLAGIRNDSTVMNDTIFSAVKRGQVVPVAVLLLLARDRVMQSFYQQNWVTSGRDLLFPEAIINELASLINQESALVGIKEHAKILQLCRMKKELMIYFLQMIEIFHRAGPALKSYLEERTSDVTNEQVSYDVAELLKGAGFVLNMENYDISDITSSPKPGMVPLDATLKQQGYEEEDDPKEIFFKPCREQICRCDMRIPPCTTSKVFQRIVGTSYFVNHHRGFSSLASPSIHQSLWKIPRRDICFLTPSPNVFGKVGPCDKSGSSAKHKSGNWFPLQMSRRVVRSGFILLSALTRKGPRGL</sequence>
<evidence type="ECO:0000256" key="2">
    <source>
        <dbReference type="ARBA" id="ARBA00022737"/>
    </source>
</evidence>
<proteinExistence type="inferred from homology"/>
<dbReference type="GO" id="GO:0016567">
    <property type="term" value="P:protein ubiquitination"/>
    <property type="evidence" value="ECO:0007669"/>
    <property type="project" value="TreeGrafter"/>
</dbReference>
<dbReference type="PANTHER" id="PTHR24136:SF15">
    <property type="entry name" value="ANK_REP_REGION DOMAIN-CONTAINING PROTEIN"/>
    <property type="match status" value="1"/>
</dbReference>
<reference evidence="5" key="2">
    <citation type="submission" date="2023-05" db="EMBL/GenBank/DDBJ databases">
        <authorList>
            <person name="Schelkunov M.I."/>
        </authorList>
    </citation>
    <scope>NUCLEOTIDE SEQUENCE</scope>
    <source>
        <strain evidence="5">Hsosn_3</strain>
        <tissue evidence="5">Leaf</tissue>
    </source>
</reference>
<dbReference type="SUPFAM" id="SSF48403">
    <property type="entry name" value="Ankyrin repeat"/>
    <property type="match status" value="1"/>
</dbReference>
<protein>
    <submittedName>
        <fullName evidence="5">Uncharacterized protein</fullName>
    </submittedName>
</protein>
<dbReference type="GO" id="GO:0045732">
    <property type="term" value="P:positive regulation of protein catabolic process"/>
    <property type="evidence" value="ECO:0007669"/>
    <property type="project" value="TreeGrafter"/>
</dbReference>
<dbReference type="PROSITE" id="PS50297">
    <property type="entry name" value="ANK_REP_REGION"/>
    <property type="match status" value="1"/>
</dbReference>
<evidence type="ECO:0000256" key="4">
    <source>
        <dbReference type="PROSITE-ProRule" id="PRU00023"/>
    </source>
</evidence>
<dbReference type="AlphaFoldDB" id="A0AAD8HIT5"/>
<dbReference type="PROSITE" id="PS50088">
    <property type="entry name" value="ANK_REPEAT"/>
    <property type="match status" value="1"/>
</dbReference>
<accession>A0AAD8HIT5</accession>
<organism evidence="5 6">
    <name type="scientific">Heracleum sosnowskyi</name>
    <dbReference type="NCBI Taxonomy" id="360622"/>
    <lineage>
        <taxon>Eukaryota</taxon>
        <taxon>Viridiplantae</taxon>
        <taxon>Streptophyta</taxon>
        <taxon>Embryophyta</taxon>
        <taxon>Tracheophyta</taxon>
        <taxon>Spermatophyta</taxon>
        <taxon>Magnoliopsida</taxon>
        <taxon>eudicotyledons</taxon>
        <taxon>Gunneridae</taxon>
        <taxon>Pentapetalae</taxon>
        <taxon>asterids</taxon>
        <taxon>campanulids</taxon>
        <taxon>Apiales</taxon>
        <taxon>Apiaceae</taxon>
        <taxon>Apioideae</taxon>
        <taxon>apioid superclade</taxon>
        <taxon>Tordylieae</taxon>
        <taxon>Tordyliinae</taxon>
        <taxon>Heracleum</taxon>
    </lineage>
</organism>
<dbReference type="Gene3D" id="1.25.40.20">
    <property type="entry name" value="Ankyrin repeat-containing domain"/>
    <property type="match status" value="1"/>
</dbReference>
<evidence type="ECO:0000313" key="5">
    <source>
        <dbReference type="EMBL" id="KAK1366987.1"/>
    </source>
</evidence>
<name>A0AAD8HIT5_9APIA</name>
<keyword evidence="6" id="KW-1185">Reference proteome</keyword>
<dbReference type="InterPro" id="IPR051573">
    <property type="entry name" value="Ankyrin-SOCS_box_domain"/>
</dbReference>
<keyword evidence="2" id="KW-0677">Repeat</keyword>
<gene>
    <name evidence="5" type="ORF">POM88_042548</name>
</gene>
<comment type="caution">
    <text evidence="5">The sequence shown here is derived from an EMBL/GenBank/DDBJ whole genome shotgun (WGS) entry which is preliminary data.</text>
</comment>
<dbReference type="InterPro" id="IPR002110">
    <property type="entry name" value="Ankyrin_rpt"/>
</dbReference>
<evidence type="ECO:0000256" key="3">
    <source>
        <dbReference type="ARBA" id="ARBA00023043"/>
    </source>
</evidence>
<evidence type="ECO:0000313" key="6">
    <source>
        <dbReference type="Proteomes" id="UP001237642"/>
    </source>
</evidence>
<reference evidence="5" key="1">
    <citation type="submission" date="2023-02" db="EMBL/GenBank/DDBJ databases">
        <title>Genome of toxic invasive species Heracleum sosnowskyi carries increased number of genes despite the absence of recent whole-genome duplications.</title>
        <authorList>
            <person name="Schelkunov M."/>
            <person name="Shtratnikova V."/>
            <person name="Makarenko M."/>
            <person name="Klepikova A."/>
            <person name="Omelchenko D."/>
            <person name="Novikova G."/>
            <person name="Obukhova E."/>
            <person name="Bogdanov V."/>
            <person name="Penin A."/>
            <person name="Logacheva M."/>
        </authorList>
    </citation>
    <scope>NUCLEOTIDE SEQUENCE</scope>
    <source>
        <strain evidence="5">Hsosn_3</strain>
        <tissue evidence="5">Leaf</tissue>
    </source>
</reference>
<keyword evidence="3 4" id="KW-0040">ANK repeat</keyword>
<dbReference type="PANTHER" id="PTHR24136">
    <property type="entry name" value="SOWAH (DROSOPHILA) HOMOLOG"/>
    <property type="match status" value="1"/>
</dbReference>
<comment type="similarity">
    <text evidence="1">Belongs to the ankyrin SOCS box (ASB) family.</text>
</comment>
<dbReference type="EMBL" id="JAUIZM010000009">
    <property type="protein sequence ID" value="KAK1366987.1"/>
    <property type="molecule type" value="Genomic_DNA"/>
</dbReference>
<evidence type="ECO:0000256" key="1">
    <source>
        <dbReference type="ARBA" id="ARBA00005949"/>
    </source>
</evidence>
<dbReference type="InterPro" id="IPR036770">
    <property type="entry name" value="Ankyrin_rpt-contain_sf"/>
</dbReference>
<dbReference type="Proteomes" id="UP001237642">
    <property type="component" value="Unassembled WGS sequence"/>
</dbReference>
<feature type="repeat" description="ANK" evidence="4">
    <location>
        <begin position="122"/>
        <end position="154"/>
    </location>
</feature>